<dbReference type="Proteomes" id="UP000312512">
    <property type="component" value="Unassembled WGS sequence"/>
</dbReference>
<evidence type="ECO:0000313" key="3">
    <source>
        <dbReference type="EMBL" id="KAB8191855.1"/>
    </source>
</evidence>
<dbReference type="GO" id="GO:0004803">
    <property type="term" value="F:transposase activity"/>
    <property type="evidence" value="ECO:0007669"/>
    <property type="project" value="InterPro"/>
</dbReference>
<dbReference type="EMBL" id="VDLX02000011">
    <property type="protein sequence ID" value="KAB8191855.1"/>
    <property type="molecule type" value="Genomic_DNA"/>
</dbReference>
<gene>
    <name evidence="3" type="ORF">FH608_028280</name>
</gene>
<comment type="caution">
    <text evidence="3">The sequence shown here is derived from an EMBL/GenBank/DDBJ whole genome shotgun (WGS) entry which is preliminary data.</text>
</comment>
<dbReference type="GO" id="GO:0006313">
    <property type="term" value="P:DNA transposition"/>
    <property type="evidence" value="ECO:0007669"/>
    <property type="project" value="InterPro"/>
</dbReference>
<dbReference type="RefSeq" id="WP_139633650.1">
    <property type="nucleotide sequence ID" value="NZ_VDLX02000011.1"/>
</dbReference>
<dbReference type="AlphaFoldDB" id="A0A5C4W6Q1"/>
<name>A0A5C4W6Q1_9ACTN</name>
<keyword evidence="4" id="KW-1185">Reference proteome</keyword>
<dbReference type="InterPro" id="IPR047650">
    <property type="entry name" value="Transpos_IS110"/>
</dbReference>
<feature type="compositionally biased region" description="Basic residues" evidence="1">
    <location>
        <begin position="70"/>
        <end position="79"/>
    </location>
</feature>
<dbReference type="PANTHER" id="PTHR33055">
    <property type="entry name" value="TRANSPOSASE FOR INSERTION SEQUENCE ELEMENT IS1111A"/>
    <property type="match status" value="1"/>
</dbReference>
<evidence type="ECO:0000259" key="2">
    <source>
        <dbReference type="Pfam" id="PF02371"/>
    </source>
</evidence>
<reference evidence="3 4" key="1">
    <citation type="submission" date="2019-10" db="EMBL/GenBank/DDBJ databases">
        <title>Nonomuraea sp. nov., isolated from Phyllanthus amarus.</title>
        <authorList>
            <person name="Klykleung N."/>
            <person name="Tanasupawat S."/>
        </authorList>
    </citation>
    <scope>NUCLEOTIDE SEQUENCE [LARGE SCALE GENOMIC DNA]</scope>
    <source>
        <strain evidence="3 4">PA1-10</strain>
    </source>
</reference>
<sequence>MRTLNSEIKALEGQAEAHSGRHPGAEIPLSGPGIGVILGARGSQSSATRGRYAIARARKNHAGTSPITRRSGKSKTVHARPVHNDRLIDALRMQASAAILHDPAVRASYDQLKARDVSHNAALRQAGNRLAGILHGRLKTRTIYDGATAWSNRQDDLAA</sequence>
<feature type="region of interest" description="Disordered" evidence="1">
    <location>
        <begin position="58"/>
        <end position="79"/>
    </location>
</feature>
<dbReference type="Pfam" id="PF02371">
    <property type="entry name" value="Transposase_20"/>
    <property type="match status" value="1"/>
</dbReference>
<evidence type="ECO:0000256" key="1">
    <source>
        <dbReference type="SAM" id="MobiDB-lite"/>
    </source>
</evidence>
<evidence type="ECO:0000313" key="4">
    <source>
        <dbReference type="Proteomes" id="UP000312512"/>
    </source>
</evidence>
<feature type="domain" description="Transposase IS116/IS110/IS902 C-terminal" evidence="2">
    <location>
        <begin position="30"/>
        <end position="109"/>
    </location>
</feature>
<dbReference type="GO" id="GO:0003677">
    <property type="term" value="F:DNA binding"/>
    <property type="evidence" value="ECO:0007669"/>
    <property type="project" value="InterPro"/>
</dbReference>
<organism evidence="3 4">
    <name type="scientific">Nonomuraea phyllanthi</name>
    <dbReference type="NCBI Taxonomy" id="2219224"/>
    <lineage>
        <taxon>Bacteria</taxon>
        <taxon>Bacillati</taxon>
        <taxon>Actinomycetota</taxon>
        <taxon>Actinomycetes</taxon>
        <taxon>Streptosporangiales</taxon>
        <taxon>Streptosporangiaceae</taxon>
        <taxon>Nonomuraea</taxon>
    </lineage>
</organism>
<accession>A0A5C4W6Q1</accession>
<proteinExistence type="predicted"/>
<protein>
    <submittedName>
        <fullName evidence="3">Transposase</fullName>
    </submittedName>
</protein>
<dbReference type="PANTHER" id="PTHR33055:SF3">
    <property type="entry name" value="PUTATIVE TRANSPOSASE FOR IS117-RELATED"/>
    <property type="match status" value="1"/>
</dbReference>
<dbReference type="OrthoDB" id="3188901at2"/>
<dbReference type="InterPro" id="IPR003346">
    <property type="entry name" value="Transposase_20"/>
</dbReference>